<dbReference type="AlphaFoldDB" id="A0AAU8JCH1"/>
<organism evidence="1">
    <name type="scientific">Planktothricoides raciborskii GIHE-MW2</name>
    <dbReference type="NCBI Taxonomy" id="2792601"/>
    <lineage>
        <taxon>Bacteria</taxon>
        <taxon>Bacillati</taxon>
        <taxon>Cyanobacteriota</taxon>
        <taxon>Cyanophyceae</taxon>
        <taxon>Oscillatoriophycideae</taxon>
        <taxon>Oscillatoriales</taxon>
        <taxon>Oscillatoriaceae</taxon>
        <taxon>Planktothricoides</taxon>
    </lineage>
</organism>
<gene>
    <name evidence="1" type="ORF">ABWT76_004702</name>
</gene>
<proteinExistence type="predicted"/>
<evidence type="ECO:0000313" key="1">
    <source>
        <dbReference type="EMBL" id="XCM35981.1"/>
    </source>
</evidence>
<name>A0AAU8JCH1_9CYAN</name>
<sequence length="233" mass="27118">MLTPLDRDRMYCLLATHFDGVDLATFEADLNQKNWVLLMEKNSQMQGFSTLLIYQMEFAREKINVVYSGDTIVAPSAWSSSILSSAWIASVKQLRQNYSKGKLYWLLISSGYRTYRFLPTFWQEFYPRYDAETPEATKQLMEFIAQDRFGECYDSKNGIVRFPKPQSLGEKLRGIPENRLSDPHVRFFNDRNPHHHQGDELVCLTEISEDNLTPAGRRMWFTNSISLTLFGDQ</sequence>
<reference evidence="1" key="1">
    <citation type="submission" date="2024-07" db="EMBL/GenBank/DDBJ databases">
        <authorList>
            <person name="Kim Y.J."/>
            <person name="Jeong J.Y."/>
        </authorList>
    </citation>
    <scope>NUCLEOTIDE SEQUENCE</scope>
    <source>
        <strain evidence="1">GIHE-MW2</strain>
    </source>
</reference>
<dbReference type="RefSeq" id="WP_054464245.1">
    <property type="nucleotide sequence ID" value="NZ_CP159837.1"/>
</dbReference>
<protein>
    <submittedName>
        <fullName evidence="1">Uncharacterized protein</fullName>
    </submittedName>
</protein>
<accession>A0AAU8JCH1</accession>
<dbReference type="EMBL" id="CP159837">
    <property type="protein sequence ID" value="XCM35981.1"/>
    <property type="molecule type" value="Genomic_DNA"/>
</dbReference>